<protein>
    <submittedName>
        <fullName evidence="1">Uncharacterized protein</fullName>
    </submittedName>
</protein>
<dbReference type="EMBL" id="VSSQ01143785">
    <property type="protein sequence ID" value="MPN63824.1"/>
    <property type="molecule type" value="Genomic_DNA"/>
</dbReference>
<evidence type="ECO:0000313" key="1">
    <source>
        <dbReference type="EMBL" id="MPN63824.1"/>
    </source>
</evidence>
<accession>A0A645JVV5</accession>
<name>A0A645JVV5_9ZZZZ</name>
<organism evidence="1">
    <name type="scientific">bioreactor metagenome</name>
    <dbReference type="NCBI Taxonomy" id="1076179"/>
    <lineage>
        <taxon>unclassified sequences</taxon>
        <taxon>metagenomes</taxon>
        <taxon>ecological metagenomes</taxon>
    </lineage>
</organism>
<gene>
    <name evidence="1" type="ORF">SDC9_211590</name>
</gene>
<proteinExistence type="predicted"/>
<comment type="caution">
    <text evidence="1">The sequence shown here is derived from an EMBL/GenBank/DDBJ whole genome shotgun (WGS) entry which is preliminary data.</text>
</comment>
<sequence length="33" mass="4052">MQNSKHATVRSVEMPFVLLYWVEMMDYCPFLVW</sequence>
<dbReference type="AlphaFoldDB" id="A0A645JVV5"/>
<reference evidence="1" key="1">
    <citation type="submission" date="2019-08" db="EMBL/GenBank/DDBJ databases">
        <authorList>
            <person name="Kucharzyk K."/>
            <person name="Murdoch R.W."/>
            <person name="Higgins S."/>
            <person name="Loffler F."/>
        </authorList>
    </citation>
    <scope>NUCLEOTIDE SEQUENCE</scope>
</reference>